<organism evidence="10 11">
    <name type="scientific">Cellulomonas alba</name>
    <dbReference type="NCBI Taxonomy" id="3053467"/>
    <lineage>
        <taxon>Bacteria</taxon>
        <taxon>Bacillati</taxon>
        <taxon>Actinomycetota</taxon>
        <taxon>Actinomycetes</taxon>
        <taxon>Micrococcales</taxon>
        <taxon>Cellulomonadaceae</taxon>
        <taxon>Cellulomonas</taxon>
    </lineage>
</organism>
<protein>
    <submittedName>
        <fullName evidence="10">DedA family protein</fullName>
    </submittedName>
</protein>
<evidence type="ECO:0000256" key="5">
    <source>
        <dbReference type="ARBA" id="ARBA00022989"/>
    </source>
</evidence>
<evidence type="ECO:0000256" key="7">
    <source>
        <dbReference type="SAM" id="MobiDB-lite"/>
    </source>
</evidence>
<keyword evidence="3" id="KW-1003">Cell membrane</keyword>
<feature type="transmembrane region" description="Helical" evidence="8">
    <location>
        <begin position="201"/>
        <end position="222"/>
    </location>
</feature>
<dbReference type="Pfam" id="PF09335">
    <property type="entry name" value="VTT_dom"/>
    <property type="match status" value="1"/>
</dbReference>
<comment type="subcellular location">
    <subcellularLocation>
        <location evidence="1">Cell membrane</location>
        <topology evidence="1">Multi-pass membrane protein</topology>
    </subcellularLocation>
</comment>
<accession>A0ABT7SCA4</accession>
<evidence type="ECO:0000256" key="2">
    <source>
        <dbReference type="ARBA" id="ARBA00010792"/>
    </source>
</evidence>
<dbReference type="PANTHER" id="PTHR42709">
    <property type="entry name" value="ALKALINE PHOSPHATASE LIKE PROTEIN"/>
    <property type="match status" value="1"/>
</dbReference>
<sequence length="262" mass="27154">MAPTRHRWSRRRVLGVALAAVVLLLVVVAVLNRVGASDGFGTVTGESGAWAYVAIAGLVFADAICALFPGETTVNAGATLAASGQLALGLVILASAIGAVVGDWTLYFLARGAGRRFQPRVDATMQNDKVALAMSYLGSSAPALLVVGRYVPGMRFVVNASLGVTRYPWRRFMLWSAIGGTLWAVYTATLAYVVASALADFPLASIVISSAITTAALVVVFLRLRKARREGVPAAGARPDEVPSASSAAPPDAATPARSPSV</sequence>
<evidence type="ECO:0000313" key="10">
    <source>
        <dbReference type="EMBL" id="MDM7853821.1"/>
    </source>
</evidence>
<evidence type="ECO:0000259" key="9">
    <source>
        <dbReference type="Pfam" id="PF09335"/>
    </source>
</evidence>
<comment type="caution">
    <text evidence="10">The sequence shown here is derived from an EMBL/GenBank/DDBJ whole genome shotgun (WGS) entry which is preliminary data.</text>
</comment>
<feature type="transmembrane region" description="Helical" evidence="8">
    <location>
        <begin position="172"/>
        <end position="195"/>
    </location>
</feature>
<feature type="domain" description="VTT" evidence="9">
    <location>
        <begin position="79"/>
        <end position="190"/>
    </location>
</feature>
<feature type="compositionally biased region" description="Low complexity" evidence="7">
    <location>
        <begin position="243"/>
        <end position="262"/>
    </location>
</feature>
<feature type="transmembrane region" description="Helical" evidence="8">
    <location>
        <begin position="88"/>
        <end position="110"/>
    </location>
</feature>
<dbReference type="InterPro" id="IPR051311">
    <property type="entry name" value="DedA_domain"/>
</dbReference>
<name>A0ABT7SCA4_9CELL</name>
<keyword evidence="5 8" id="KW-1133">Transmembrane helix</keyword>
<reference evidence="10 11" key="1">
    <citation type="submission" date="2023-06" db="EMBL/GenBank/DDBJ databases">
        <title>Cellulomonas sp. MW4 Whole genome sequence.</title>
        <authorList>
            <person name="Park S."/>
        </authorList>
    </citation>
    <scope>NUCLEOTIDE SEQUENCE [LARGE SCALE GENOMIC DNA]</scope>
    <source>
        <strain evidence="10 11">MW4</strain>
    </source>
</reference>
<evidence type="ECO:0000256" key="8">
    <source>
        <dbReference type="SAM" id="Phobius"/>
    </source>
</evidence>
<proteinExistence type="inferred from homology"/>
<dbReference type="EMBL" id="JAUCGQ010000001">
    <property type="protein sequence ID" value="MDM7853821.1"/>
    <property type="molecule type" value="Genomic_DNA"/>
</dbReference>
<comment type="similarity">
    <text evidence="2">Belongs to the DedA family.</text>
</comment>
<evidence type="ECO:0000256" key="4">
    <source>
        <dbReference type="ARBA" id="ARBA00022692"/>
    </source>
</evidence>
<dbReference type="InterPro" id="IPR032816">
    <property type="entry name" value="VTT_dom"/>
</dbReference>
<feature type="region of interest" description="Disordered" evidence="7">
    <location>
        <begin position="230"/>
        <end position="262"/>
    </location>
</feature>
<dbReference type="PANTHER" id="PTHR42709:SF6">
    <property type="entry name" value="UNDECAPRENYL PHOSPHATE TRANSPORTER A"/>
    <property type="match status" value="1"/>
</dbReference>
<keyword evidence="11" id="KW-1185">Reference proteome</keyword>
<gene>
    <name evidence="10" type="ORF">QRT04_02660</name>
</gene>
<keyword evidence="4 8" id="KW-0812">Transmembrane</keyword>
<feature type="transmembrane region" description="Helical" evidence="8">
    <location>
        <begin position="130"/>
        <end position="151"/>
    </location>
</feature>
<evidence type="ECO:0000256" key="6">
    <source>
        <dbReference type="ARBA" id="ARBA00023136"/>
    </source>
</evidence>
<feature type="transmembrane region" description="Helical" evidence="8">
    <location>
        <begin position="49"/>
        <end position="68"/>
    </location>
</feature>
<evidence type="ECO:0000256" key="1">
    <source>
        <dbReference type="ARBA" id="ARBA00004651"/>
    </source>
</evidence>
<evidence type="ECO:0000313" key="11">
    <source>
        <dbReference type="Proteomes" id="UP001529338"/>
    </source>
</evidence>
<keyword evidence="6 8" id="KW-0472">Membrane</keyword>
<evidence type="ECO:0000256" key="3">
    <source>
        <dbReference type="ARBA" id="ARBA00022475"/>
    </source>
</evidence>
<dbReference type="Proteomes" id="UP001529338">
    <property type="component" value="Unassembled WGS sequence"/>
</dbReference>
<dbReference type="RefSeq" id="WP_289453336.1">
    <property type="nucleotide sequence ID" value="NZ_JAUCGQ010000001.1"/>
</dbReference>